<proteinExistence type="predicted"/>
<comment type="caution">
    <text evidence="1">The sequence shown here is derived from an EMBL/GenBank/DDBJ whole genome shotgun (WGS) entry which is preliminary data.</text>
</comment>
<reference evidence="1 2" key="1">
    <citation type="submission" date="2018-05" db="EMBL/GenBank/DDBJ databases">
        <title>Evolution of GPA BGCs.</title>
        <authorList>
            <person name="Waglechner N."/>
            <person name="Wright G.D."/>
        </authorList>
    </citation>
    <scope>NUCLEOTIDE SEQUENCE [LARGE SCALE GENOMIC DNA]</scope>
    <source>
        <strain evidence="1 2">A82846</strain>
    </source>
</reference>
<protein>
    <submittedName>
        <fullName evidence="1">Uncharacterized protein</fullName>
    </submittedName>
</protein>
<dbReference type="AlphaFoldDB" id="A0A428ZUM4"/>
<accession>A0A428ZUM4</accession>
<dbReference type="Proteomes" id="UP000287547">
    <property type="component" value="Unassembled WGS sequence"/>
</dbReference>
<organism evidence="1 2">
    <name type="scientific">Kibdelosporangium aridum</name>
    <dbReference type="NCBI Taxonomy" id="2030"/>
    <lineage>
        <taxon>Bacteria</taxon>
        <taxon>Bacillati</taxon>
        <taxon>Actinomycetota</taxon>
        <taxon>Actinomycetes</taxon>
        <taxon>Pseudonocardiales</taxon>
        <taxon>Pseudonocardiaceae</taxon>
        <taxon>Kibdelosporangium</taxon>
    </lineage>
</organism>
<gene>
    <name evidence="1" type="ORF">DMH04_01895</name>
</gene>
<sequence>MPCFSVQLLYWMRFVFDLGRLTTTVVLTRPVLTVDVSSAKPPYGDRPKTPGDCPMCGQDTDGFLGGVNSDDFGDRPAVCGECLAWIMSCRLWSHSQPGGRMTFRVRLKPS</sequence>
<evidence type="ECO:0000313" key="2">
    <source>
        <dbReference type="Proteomes" id="UP000287547"/>
    </source>
</evidence>
<name>A0A428ZUM4_KIBAR</name>
<dbReference type="EMBL" id="QHKI01000001">
    <property type="protein sequence ID" value="RSM91747.1"/>
    <property type="molecule type" value="Genomic_DNA"/>
</dbReference>
<evidence type="ECO:0000313" key="1">
    <source>
        <dbReference type="EMBL" id="RSM91747.1"/>
    </source>
</evidence>